<reference evidence="3" key="1">
    <citation type="submission" date="2024-03" db="EMBL/GenBank/DDBJ databases">
        <title>Complete genome sequence of Mycoplasma felifaucium Z921 isolated from the trachea of a cheetah.</title>
        <authorList>
            <person name="Spergser J."/>
        </authorList>
    </citation>
    <scope>NUCLEOTIDE SEQUENCE [LARGE SCALE GENOMIC DNA]</scope>
    <source>
        <strain evidence="3">Z921</strain>
    </source>
</reference>
<dbReference type="InterPro" id="IPR036956">
    <property type="entry name" value="Impact_N_sf"/>
</dbReference>
<protein>
    <submittedName>
        <fullName evidence="3">YigZ family protein</fullName>
    </submittedName>
</protein>
<dbReference type="SUPFAM" id="SSF54211">
    <property type="entry name" value="Ribosomal protein S5 domain 2-like"/>
    <property type="match status" value="1"/>
</dbReference>
<dbReference type="InterPro" id="IPR020568">
    <property type="entry name" value="Ribosomal_Su5_D2-typ_SF"/>
</dbReference>
<organism evidence="3 4">
    <name type="scientific">Mycoplasmopsis felifaucium</name>
    <dbReference type="NCBI Taxonomy" id="35768"/>
    <lineage>
        <taxon>Bacteria</taxon>
        <taxon>Bacillati</taxon>
        <taxon>Mycoplasmatota</taxon>
        <taxon>Mycoplasmoidales</taxon>
        <taxon>Metamycoplasmataceae</taxon>
        <taxon>Mycoplasmopsis</taxon>
    </lineage>
</organism>
<dbReference type="EMBL" id="CP148067">
    <property type="protein sequence ID" value="WXL28953.1"/>
    <property type="molecule type" value="Genomic_DNA"/>
</dbReference>
<accession>A0ABZ2RS54</accession>
<evidence type="ECO:0000313" key="4">
    <source>
        <dbReference type="Proteomes" id="UP001477443"/>
    </source>
</evidence>
<proteinExistence type="inferred from homology"/>
<dbReference type="Proteomes" id="UP001477443">
    <property type="component" value="Chromosome"/>
</dbReference>
<evidence type="ECO:0000256" key="1">
    <source>
        <dbReference type="ARBA" id="ARBA00007665"/>
    </source>
</evidence>
<sequence length="124" mass="14291">MNHWENLLEVKKSKFISLIYEINQKDEIQKIYQDLKKEHKKARHICYAYSLTIDNFNYSGFSDDGEPSGTAGRPIKELIHMRKVDNIAIFVVRYFGGIKLGGGGLIRSYVKCANLSLEDYLNSK</sequence>
<evidence type="ECO:0000259" key="2">
    <source>
        <dbReference type="Pfam" id="PF01205"/>
    </source>
</evidence>
<dbReference type="RefSeq" id="WP_338822519.1">
    <property type="nucleotide sequence ID" value="NZ_CP148067.1"/>
</dbReference>
<dbReference type="Pfam" id="PF01205">
    <property type="entry name" value="Impact_N"/>
    <property type="match status" value="1"/>
</dbReference>
<feature type="domain" description="Impact N-terminal" evidence="2">
    <location>
        <begin position="11"/>
        <end position="115"/>
    </location>
</feature>
<keyword evidence="4" id="KW-1185">Reference proteome</keyword>
<dbReference type="InterPro" id="IPR023582">
    <property type="entry name" value="Impact"/>
</dbReference>
<evidence type="ECO:0000313" key="3">
    <source>
        <dbReference type="EMBL" id="WXL28953.1"/>
    </source>
</evidence>
<gene>
    <name evidence="3" type="ORF">WG617_02955</name>
</gene>
<dbReference type="Gene3D" id="3.30.230.30">
    <property type="entry name" value="Impact, N-terminal domain"/>
    <property type="match status" value="1"/>
</dbReference>
<dbReference type="PANTHER" id="PTHR16301">
    <property type="entry name" value="IMPACT-RELATED"/>
    <property type="match status" value="1"/>
</dbReference>
<name>A0ABZ2RS54_9BACT</name>
<dbReference type="PANTHER" id="PTHR16301:SF20">
    <property type="entry name" value="IMPACT FAMILY MEMBER YIGZ"/>
    <property type="match status" value="1"/>
</dbReference>
<comment type="similarity">
    <text evidence="1">Belongs to the IMPACT family.</text>
</comment>
<dbReference type="InterPro" id="IPR001498">
    <property type="entry name" value="Impact_N"/>
</dbReference>